<dbReference type="GO" id="GO:0005634">
    <property type="term" value="C:nucleus"/>
    <property type="evidence" value="ECO:0007669"/>
    <property type="project" value="TreeGrafter"/>
</dbReference>
<evidence type="ECO:0008006" key="5">
    <source>
        <dbReference type="Google" id="ProtNLM"/>
    </source>
</evidence>
<dbReference type="GO" id="GO:0007264">
    <property type="term" value="P:small GTPase-mediated signal transduction"/>
    <property type="evidence" value="ECO:0007669"/>
    <property type="project" value="InterPro"/>
</dbReference>
<dbReference type="SUPFAM" id="SSF51905">
    <property type="entry name" value="FAD/NAD(P)-binding domain"/>
    <property type="match status" value="1"/>
</dbReference>
<dbReference type="FunCoup" id="K5XAZ6">
    <property type="interactions" value="136"/>
</dbReference>
<dbReference type="EMBL" id="JH971389">
    <property type="protein sequence ID" value="EKM80232.1"/>
    <property type="molecule type" value="Genomic_DNA"/>
</dbReference>
<dbReference type="Pfam" id="PF00996">
    <property type="entry name" value="GDI"/>
    <property type="match status" value="1"/>
</dbReference>
<dbReference type="InterPro" id="IPR036188">
    <property type="entry name" value="FAD/NAD-bd_sf"/>
</dbReference>
<dbReference type="PANTHER" id="PTHR11787">
    <property type="entry name" value="RAB GDP-DISSOCIATION INHIBITOR"/>
    <property type="match status" value="1"/>
</dbReference>
<dbReference type="eggNOG" id="KOG1439">
    <property type="taxonomic scope" value="Eukaryota"/>
</dbReference>
<gene>
    <name evidence="3" type="ORF">AGABI1DRAFT_120258</name>
</gene>
<feature type="region of interest" description="Disordered" evidence="2">
    <location>
        <begin position="356"/>
        <end position="380"/>
    </location>
</feature>
<dbReference type="GO" id="GO:0005968">
    <property type="term" value="C:Rab-protein geranylgeranyltransferase complex"/>
    <property type="evidence" value="ECO:0007669"/>
    <property type="project" value="TreeGrafter"/>
</dbReference>
<dbReference type="GO" id="GO:0016192">
    <property type="term" value="P:vesicle-mediated transport"/>
    <property type="evidence" value="ECO:0007669"/>
    <property type="project" value="TreeGrafter"/>
</dbReference>
<dbReference type="GO" id="GO:0005829">
    <property type="term" value="C:cytosol"/>
    <property type="evidence" value="ECO:0007669"/>
    <property type="project" value="TreeGrafter"/>
</dbReference>
<dbReference type="Gene3D" id="3.50.50.60">
    <property type="entry name" value="FAD/NAD(P)-binding domain"/>
    <property type="match status" value="2"/>
</dbReference>
<dbReference type="InterPro" id="IPR018203">
    <property type="entry name" value="GDP_dissociation_inhibitor"/>
</dbReference>
<dbReference type="RefSeq" id="XP_007329437.1">
    <property type="nucleotide sequence ID" value="XM_007329375.1"/>
</dbReference>
<proteinExistence type="inferred from homology"/>
<organism evidence="3 4">
    <name type="scientific">Agaricus bisporus var. burnettii (strain JB137-S8 / ATCC MYA-4627 / FGSC 10392)</name>
    <name type="common">White button mushroom</name>
    <dbReference type="NCBI Taxonomy" id="597362"/>
    <lineage>
        <taxon>Eukaryota</taxon>
        <taxon>Fungi</taxon>
        <taxon>Dikarya</taxon>
        <taxon>Basidiomycota</taxon>
        <taxon>Agaricomycotina</taxon>
        <taxon>Agaricomycetes</taxon>
        <taxon>Agaricomycetidae</taxon>
        <taxon>Agaricales</taxon>
        <taxon>Agaricineae</taxon>
        <taxon>Agaricaceae</taxon>
        <taxon>Agaricus</taxon>
    </lineage>
</organism>
<dbReference type="Gene3D" id="3.30.519.10">
    <property type="entry name" value="Guanine Nucleotide Dissociation Inhibitor, domain 2"/>
    <property type="match status" value="1"/>
</dbReference>
<dbReference type="AlphaFoldDB" id="K5XAZ6"/>
<name>K5XAZ6_AGABU</name>
<feature type="compositionally biased region" description="Basic and acidic residues" evidence="2">
    <location>
        <begin position="371"/>
        <end position="380"/>
    </location>
</feature>
<comment type="similarity">
    <text evidence="1">Belongs to the Rab GDI family.</text>
</comment>
<keyword evidence="4" id="KW-1185">Reference proteome</keyword>
<dbReference type="STRING" id="597362.K5XAZ6"/>
<dbReference type="InParanoid" id="K5XAZ6"/>
<dbReference type="PANTHER" id="PTHR11787:SF4">
    <property type="entry name" value="CHM, RAB ESCORT PROTEIN 1"/>
    <property type="match status" value="1"/>
</dbReference>
<dbReference type="OMA" id="FKVAHVD"/>
<accession>K5XAZ6</accession>
<evidence type="ECO:0000256" key="2">
    <source>
        <dbReference type="SAM" id="MobiDB-lite"/>
    </source>
</evidence>
<dbReference type="KEGG" id="abp:AGABI1DRAFT120258"/>
<evidence type="ECO:0000256" key="1">
    <source>
        <dbReference type="ARBA" id="ARBA00005593"/>
    </source>
</evidence>
<reference evidence="4" key="1">
    <citation type="journal article" date="2012" name="Proc. Natl. Acad. Sci. U.S.A.">
        <title>Genome sequence of the button mushroom Agaricus bisporus reveals mechanisms governing adaptation to a humic-rich ecological niche.</title>
        <authorList>
            <person name="Morin E."/>
            <person name="Kohler A."/>
            <person name="Baker A.R."/>
            <person name="Foulongne-Oriol M."/>
            <person name="Lombard V."/>
            <person name="Nagy L.G."/>
            <person name="Ohm R.A."/>
            <person name="Patyshakuliyeva A."/>
            <person name="Brun A."/>
            <person name="Aerts A.L."/>
            <person name="Bailey A.M."/>
            <person name="Billette C."/>
            <person name="Coutinho P.M."/>
            <person name="Deakin G."/>
            <person name="Doddapaneni H."/>
            <person name="Floudas D."/>
            <person name="Grimwood J."/>
            <person name="Hilden K."/>
            <person name="Kuees U."/>
            <person name="LaButti K.M."/>
            <person name="Lapidus A."/>
            <person name="Lindquist E.A."/>
            <person name="Lucas S.M."/>
            <person name="Murat C."/>
            <person name="Riley R.W."/>
            <person name="Salamov A.A."/>
            <person name="Schmutz J."/>
            <person name="Subramanian V."/>
            <person name="Woesten H.A.B."/>
            <person name="Xu J."/>
            <person name="Eastwood D.C."/>
            <person name="Foster G.D."/>
            <person name="Sonnenberg A.S."/>
            <person name="Cullen D."/>
            <person name="de Vries R.P."/>
            <person name="Lundell T."/>
            <person name="Hibbett D.S."/>
            <person name="Henrissat B."/>
            <person name="Burton K.S."/>
            <person name="Kerrigan R.W."/>
            <person name="Challen M.P."/>
            <person name="Grigoriev I.V."/>
            <person name="Martin F."/>
        </authorList>
    </citation>
    <scope>NUCLEOTIDE SEQUENCE [LARGE SCALE GENOMIC DNA]</scope>
    <source>
        <strain evidence="4">JB137-S8 / ATCC MYA-4627 / FGSC 10392</strain>
    </source>
</reference>
<dbReference type="PRINTS" id="PR00891">
    <property type="entry name" value="RABGDIREP"/>
</dbReference>
<dbReference type="GO" id="GO:0005092">
    <property type="term" value="F:GDP-dissociation inhibitor activity"/>
    <property type="evidence" value="ECO:0007669"/>
    <property type="project" value="InterPro"/>
</dbReference>
<sequence length="547" mass="60024">MEDTPFDVVILGTGLTESVVAAALSKWGFKVAHVDENSYYGGNEASLTLDEFVEWIDTPPPHSSKISRASRSSEVPPFARQYSICLCPTIIPSTGPFIDALVQSGVSKYSSFRLLERIAVYDGSGGLKNVPGSKEDVFKNQDISLIQKRRLMRFLTFAIGDFEQSSELQDKHDLPFTVFLETVFRLDKELVDVITYALAYSNKEADSILTILHRIRRYLRSAGRYGPSPFLVGHYGGIGEITQGFCRAAAVNGAVYILGKKIISINAAETLNQSINEESPKSDLSKNHPQYSVTLEDIPGPLRTDVIIGTNPYVSNQFLSRRQYSPFSSDLKAAYKANPIARCIAIIESPISMSFPSKVGEDDNEDSEQEENARNSNDKVDTAVLVLPQGSVSGGSSKFSAVALMTGEGTLSTPKGKYILYIALPVEPDAAVDPSQILHPYIDVLLKLGREVAQEPIFTAFYIENAGETSPHAVGDPQHNVHGSWFIPPPVPLEPLGDIADIATRNAENIFRNLLDILDNDGEHSRRVNTLSGGIWPQLIDLEEEEV</sequence>
<evidence type="ECO:0000313" key="3">
    <source>
        <dbReference type="EMBL" id="EKM80232.1"/>
    </source>
</evidence>
<dbReference type="GeneID" id="18825648"/>
<dbReference type="HOGENOM" id="CLU_021695_3_0_1"/>
<protein>
    <recommendedName>
        <fullName evidence="5">Rab proteins geranylgeranyltransferase</fullName>
    </recommendedName>
</protein>
<dbReference type="Proteomes" id="UP000008493">
    <property type="component" value="Unassembled WGS sequence"/>
</dbReference>
<evidence type="ECO:0000313" key="4">
    <source>
        <dbReference type="Proteomes" id="UP000008493"/>
    </source>
</evidence>
<dbReference type="OrthoDB" id="9446342at2759"/>